<feature type="region of interest" description="Disordered" evidence="8">
    <location>
        <begin position="355"/>
        <end position="386"/>
    </location>
</feature>
<accession>H2YGU6</accession>
<evidence type="ECO:0000313" key="10">
    <source>
        <dbReference type="Ensembl" id="ENSCSAVP00000004545.1"/>
    </source>
</evidence>
<reference evidence="10" key="3">
    <citation type="submission" date="2025-09" db="UniProtKB">
        <authorList>
            <consortium name="Ensembl"/>
        </authorList>
    </citation>
    <scope>IDENTIFICATION</scope>
</reference>
<protein>
    <recommendedName>
        <fullName evidence="9">Protein kinase domain-containing protein</fullName>
    </recommendedName>
</protein>
<keyword evidence="4" id="KW-0418">Kinase</keyword>
<dbReference type="InterPro" id="IPR008271">
    <property type="entry name" value="Ser/Thr_kinase_AS"/>
</dbReference>
<dbReference type="GO" id="GO:0005524">
    <property type="term" value="F:ATP binding"/>
    <property type="evidence" value="ECO:0007669"/>
    <property type="project" value="UniProtKB-UniRule"/>
</dbReference>
<feature type="domain" description="Protein kinase" evidence="9">
    <location>
        <begin position="77"/>
        <end position="334"/>
    </location>
</feature>
<evidence type="ECO:0000256" key="7">
    <source>
        <dbReference type="RuleBase" id="RU000304"/>
    </source>
</evidence>
<dbReference type="AlphaFoldDB" id="H2YGU6"/>
<organism evidence="10 11">
    <name type="scientific">Ciona savignyi</name>
    <name type="common">Pacific transparent sea squirt</name>
    <dbReference type="NCBI Taxonomy" id="51511"/>
    <lineage>
        <taxon>Eukaryota</taxon>
        <taxon>Metazoa</taxon>
        <taxon>Chordata</taxon>
        <taxon>Tunicata</taxon>
        <taxon>Ascidiacea</taxon>
        <taxon>Phlebobranchia</taxon>
        <taxon>Cionidae</taxon>
        <taxon>Ciona</taxon>
    </lineage>
</organism>
<proteinExistence type="inferred from homology"/>
<evidence type="ECO:0000256" key="6">
    <source>
        <dbReference type="PROSITE-ProRule" id="PRU10141"/>
    </source>
</evidence>
<evidence type="ECO:0000256" key="3">
    <source>
        <dbReference type="ARBA" id="ARBA00022741"/>
    </source>
</evidence>
<dbReference type="FunFam" id="1.10.510.10:FF:000026">
    <property type="entry name" value="Calcium/calmodulin-dependent protein kinase type 1"/>
    <property type="match status" value="1"/>
</dbReference>
<keyword evidence="2" id="KW-0808">Transferase</keyword>
<dbReference type="eggNOG" id="KOG0032">
    <property type="taxonomic scope" value="Eukaryota"/>
</dbReference>
<feature type="binding site" evidence="6">
    <location>
        <position position="106"/>
    </location>
    <ligand>
        <name>ATP</name>
        <dbReference type="ChEBI" id="CHEBI:30616"/>
    </ligand>
</feature>
<evidence type="ECO:0000256" key="5">
    <source>
        <dbReference type="ARBA" id="ARBA00022840"/>
    </source>
</evidence>
<dbReference type="HOGENOM" id="CLU_000288_63_0_1"/>
<dbReference type="FunCoup" id="H2YGU6">
    <property type="interactions" value="78"/>
</dbReference>
<evidence type="ECO:0000256" key="1">
    <source>
        <dbReference type="ARBA" id="ARBA00022527"/>
    </source>
</evidence>
<reference evidence="10" key="2">
    <citation type="submission" date="2025-08" db="UniProtKB">
        <authorList>
            <consortium name="Ensembl"/>
        </authorList>
    </citation>
    <scope>IDENTIFICATION</scope>
</reference>
<dbReference type="InterPro" id="IPR011009">
    <property type="entry name" value="Kinase-like_dom_sf"/>
</dbReference>
<dbReference type="PANTHER" id="PTHR24347">
    <property type="entry name" value="SERINE/THREONINE-PROTEIN KINASE"/>
    <property type="match status" value="1"/>
</dbReference>
<evidence type="ECO:0000256" key="8">
    <source>
        <dbReference type="SAM" id="MobiDB-lite"/>
    </source>
</evidence>
<feature type="compositionally biased region" description="Polar residues" evidence="8">
    <location>
        <begin position="355"/>
        <end position="378"/>
    </location>
</feature>
<dbReference type="InParanoid" id="H2YGU6"/>
<dbReference type="Proteomes" id="UP000007875">
    <property type="component" value="Unassembled WGS sequence"/>
</dbReference>
<dbReference type="InterPro" id="IPR017441">
    <property type="entry name" value="Protein_kinase_ATP_BS"/>
</dbReference>
<dbReference type="SUPFAM" id="SSF56112">
    <property type="entry name" value="Protein kinase-like (PK-like)"/>
    <property type="match status" value="1"/>
</dbReference>
<evidence type="ECO:0000313" key="11">
    <source>
        <dbReference type="Proteomes" id="UP000007875"/>
    </source>
</evidence>
<dbReference type="PROSITE" id="PS50011">
    <property type="entry name" value="PROTEIN_KINASE_DOM"/>
    <property type="match status" value="1"/>
</dbReference>
<keyword evidence="11" id="KW-1185">Reference proteome</keyword>
<dbReference type="GeneTree" id="ENSGT00940000157041"/>
<dbReference type="Ensembl" id="ENSCSAVT00000004611.1">
    <property type="protein sequence ID" value="ENSCSAVP00000004545.1"/>
    <property type="gene ID" value="ENSCSAVG00000002703.1"/>
</dbReference>
<dbReference type="GO" id="GO:0004674">
    <property type="term" value="F:protein serine/threonine kinase activity"/>
    <property type="evidence" value="ECO:0007669"/>
    <property type="project" value="UniProtKB-KW"/>
</dbReference>
<dbReference type="PROSITE" id="PS00108">
    <property type="entry name" value="PROTEIN_KINASE_ST"/>
    <property type="match status" value="1"/>
</dbReference>
<comment type="similarity">
    <text evidence="7">Belongs to the protein kinase superfamily.</text>
</comment>
<sequence>MGCGNSKILPESPFDDKKDVQYIKSVDSFSKSKGKKSVSSKQAFMNGDGEKGKQSNNNNKGMSKYRAKFDPRVVSKYDIKALIGRGSFSKVVRVEQKGTKQLYAIKMIDVKQKEGRDVCESELRVLRRVRHRYIVQLIEVFEAPDKVYMVMELATGGELFDRIITRGSFSERDAVKVLQMVLEAVGYLHSLGITHRDLKPENLLYYHVGNDSKLLITDFGLASTRRSWDDTTMTTTCGTPEYIAPEVLMRKAYTCAVDCWALGVITYILLSGTMPFDDENKVKLYRMILKAEYNFNGDPWPHVSQAARDFIVAFLTVNPEDRMSPVRALKHPWINNHSAQSNKNLHRSISQNLLKRASSRNSNKSATSGRSSKSNRSLRSQHRKVKAKELDEILKKYNYYQ</sequence>
<evidence type="ECO:0000256" key="4">
    <source>
        <dbReference type="ARBA" id="ARBA00022777"/>
    </source>
</evidence>
<feature type="region of interest" description="Disordered" evidence="8">
    <location>
        <begin position="28"/>
        <end position="64"/>
    </location>
</feature>
<evidence type="ECO:0000259" key="9">
    <source>
        <dbReference type="PROSITE" id="PS50011"/>
    </source>
</evidence>
<dbReference type="PROSITE" id="PS00107">
    <property type="entry name" value="PROTEIN_KINASE_ATP"/>
    <property type="match status" value="1"/>
</dbReference>
<dbReference type="OMA" id="SYAGEHW"/>
<reference evidence="11" key="1">
    <citation type="submission" date="2003-08" db="EMBL/GenBank/DDBJ databases">
        <authorList>
            <person name="Birren B."/>
            <person name="Nusbaum C."/>
            <person name="Abebe A."/>
            <person name="Abouelleil A."/>
            <person name="Adekoya E."/>
            <person name="Ait-zahra M."/>
            <person name="Allen N."/>
            <person name="Allen T."/>
            <person name="An P."/>
            <person name="Anderson M."/>
            <person name="Anderson S."/>
            <person name="Arachchi H."/>
            <person name="Armbruster J."/>
            <person name="Bachantsang P."/>
            <person name="Baldwin J."/>
            <person name="Barry A."/>
            <person name="Bayul T."/>
            <person name="Blitshsteyn B."/>
            <person name="Bloom T."/>
            <person name="Blye J."/>
            <person name="Boguslavskiy L."/>
            <person name="Borowsky M."/>
            <person name="Boukhgalter B."/>
            <person name="Brunache A."/>
            <person name="Butler J."/>
            <person name="Calixte N."/>
            <person name="Calvo S."/>
            <person name="Camarata J."/>
            <person name="Campo K."/>
            <person name="Chang J."/>
            <person name="Cheshatsang Y."/>
            <person name="Citroen M."/>
            <person name="Collymore A."/>
            <person name="Considine T."/>
            <person name="Cook A."/>
            <person name="Cooke P."/>
            <person name="Corum B."/>
            <person name="Cuomo C."/>
            <person name="David R."/>
            <person name="Dawoe T."/>
            <person name="Degray S."/>
            <person name="Dodge S."/>
            <person name="Dooley K."/>
            <person name="Dorje P."/>
            <person name="Dorjee K."/>
            <person name="Dorris L."/>
            <person name="Duffey N."/>
            <person name="Dupes A."/>
            <person name="Elkins T."/>
            <person name="Engels R."/>
            <person name="Erickson J."/>
            <person name="Farina A."/>
            <person name="Faro S."/>
            <person name="Ferreira P."/>
            <person name="Fischer H."/>
            <person name="Fitzgerald M."/>
            <person name="Foley K."/>
            <person name="Gage D."/>
            <person name="Galagan J."/>
            <person name="Gearin G."/>
            <person name="Gnerre S."/>
            <person name="Gnirke A."/>
            <person name="Goyette A."/>
            <person name="Graham J."/>
            <person name="Grandbois E."/>
            <person name="Gyaltsen K."/>
            <person name="Hafez N."/>
            <person name="Hagopian D."/>
            <person name="Hagos B."/>
            <person name="Hall J."/>
            <person name="Hatcher B."/>
            <person name="Heller A."/>
            <person name="Higgins H."/>
            <person name="Honan T."/>
            <person name="Horn A."/>
            <person name="Houde N."/>
            <person name="Hughes L."/>
            <person name="Hulme W."/>
            <person name="Husby E."/>
            <person name="Iliev I."/>
            <person name="Jaffe D."/>
            <person name="Jones C."/>
            <person name="Kamal M."/>
            <person name="Kamat A."/>
            <person name="Kamvysselis M."/>
            <person name="Karlsson E."/>
            <person name="Kells C."/>
            <person name="Kieu A."/>
            <person name="Kisner P."/>
            <person name="Kodira C."/>
            <person name="Kulbokas E."/>
            <person name="Labutti K."/>
            <person name="Lama D."/>
            <person name="Landers T."/>
            <person name="Leger J."/>
            <person name="Levine S."/>
            <person name="Lewis D."/>
            <person name="Lewis T."/>
            <person name="Lindblad-toh K."/>
            <person name="Liu X."/>
            <person name="Lokyitsang T."/>
            <person name="Lokyitsang Y."/>
            <person name="Lucien O."/>
            <person name="Lui A."/>
            <person name="Ma L.J."/>
            <person name="Mabbitt R."/>
            <person name="Macdonald J."/>
            <person name="Maclean C."/>
            <person name="Major J."/>
            <person name="Manning J."/>
            <person name="Marabella R."/>
            <person name="Maru K."/>
            <person name="Matthews C."/>
            <person name="Mauceli E."/>
            <person name="Mccarthy M."/>
            <person name="Mcdonough S."/>
            <person name="Mcghee T."/>
            <person name="Meldrim J."/>
            <person name="Meneus L."/>
            <person name="Mesirov J."/>
            <person name="Mihalev A."/>
            <person name="Mihova T."/>
            <person name="Mikkelsen T."/>
            <person name="Mlenga V."/>
            <person name="Moru K."/>
            <person name="Mozes J."/>
            <person name="Mulrain L."/>
            <person name="Munson G."/>
            <person name="Naylor J."/>
            <person name="Newes C."/>
            <person name="Nguyen C."/>
            <person name="Nguyen N."/>
            <person name="Nguyen T."/>
            <person name="Nicol R."/>
            <person name="Nielsen C."/>
            <person name="Nizzari M."/>
            <person name="Norbu C."/>
            <person name="Norbu N."/>
            <person name="O'donnell P."/>
            <person name="Okoawo O."/>
            <person name="O'leary S."/>
            <person name="Omotosho B."/>
            <person name="O'neill K."/>
            <person name="Osman S."/>
            <person name="Parker S."/>
            <person name="Perrin D."/>
            <person name="Phunkhang P."/>
            <person name="Piqani B."/>
            <person name="Purcell S."/>
            <person name="Rachupka T."/>
            <person name="Ramasamy U."/>
            <person name="Rameau R."/>
            <person name="Ray V."/>
            <person name="Raymond C."/>
            <person name="Retta R."/>
            <person name="Richardson S."/>
            <person name="Rise C."/>
            <person name="Rodriguez J."/>
            <person name="Rogers J."/>
            <person name="Rogov P."/>
            <person name="Rutman M."/>
            <person name="Schupbach R."/>
            <person name="Seaman C."/>
            <person name="Settipalli S."/>
            <person name="Sharpe T."/>
            <person name="Sheridan J."/>
            <person name="Sherpa N."/>
            <person name="Shi J."/>
            <person name="Smirnov S."/>
            <person name="Smith C."/>
            <person name="Sougnez C."/>
            <person name="Spencer B."/>
            <person name="Stalker J."/>
            <person name="Stange-thomann N."/>
            <person name="Stavropoulos S."/>
            <person name="Stetson K."/>
            <person name="Stone C."/>
            <person name="Stone S."/>
            <person name="Stubbs M."/>
            <person name="Talamas J."/>
            <person name="Tchuinga P."/>
            <person name="Tenzing P."/>
            <person name="Tesfaye S."/>
            <person name="Theodore J."/>
            <person name="Thoulutsang Y."/>
            <person name="Topham K."/>
            <person name="Towey S."/>
            <person name="Tsamla T."/>
            <person name="Tsomo N."/>
            <person name="Vallee D."/>
            <person name="Vassiliev H."/>
            <person name="Venkataraman V."/>
            <person name="Vinson J."/>
            <person name="Vo A."/>
            <person name="Wade C."/>
            <person name="Wang S."/>
            <person name="Wangchuk T."/>
            <person name="Wangdi T."/>
            <person name="Whittaker C."/>
            <person name="Wilkinson J."/>
            <person name="Wu Y."/>
            <person name="Wyman D."/>
            <person name="Yadav S."/>
            <person name="Yang S."/>
            <person name="Yang X."/>
            <person name="Yeager S."/>
            <person name="Yee E."/>
            <person name="Young G."/>
            <person name="Zainoun J."/>
            <person name="Zembeck L."/>
            <person name="Zimmer A."/>
            <person name="Zody M."/>
            <person name="Lander E."/>
        </authorList>
    </citation>
    <scope>NUCLEOTIDE SEQUENCE [LARGE SCALE GENOMIC DNA]</scope>
</reference>
<dbReference type="Pfam" id="PF00069">
    <property type="entry name" value="Pkinase"/>
    <property type="match status" value="1"/>
</dbReference>
<keyword evidence="5 6" id="KW-0067">ATP-binding</keyword>
<keyword evidence="1 7" id="KW-0723">Serine/threonine-protein kinase</keyword>
<dbReference type="InterPro" id="IPR000719">
    <property type="entry name" value="Prot_kinase_dom"/>
</dbReference>
<dbReference type="SMART" id="SM00220">
    <property type="entry name" value="S_TKc"/>
    <property type="match status" value="1"/>
</dbReference>
<evidence type="ECO:0000256" key="2">
    <source>
        <dbReference type="ARBA" id="ARBA00022679"/>
    </source>
</evidence>
<name>H2YGU6_CIOSA</name>
<dbReference type="STRING" id="51511.ENSCSAVP00000004545"/>
<keyword evidence="3 6" id="KW-0547">Nucleotide-binding</keyword>
<dbReference type="Gene3D" id="1.10.510.10">
    <property type="entry name" value="Transferase(Phosphotransferase) domain 1"/>
    <property type="match status" value="1"/>
</dbReference>